<proteinExistence type="predicted"/>
<dbReference type="InterPro" id="IPR007863">
    <property type="entry name" value="Peptidase_M16_C"/>
</dbReference>
<evidence type="ECO:0000313" key="3">
    <source>
        <dbReference type="Proteomes" id="UP000014184"/>
    </source>
</evidence>
<evidence type="ECO:0000313" key="2">
    <source>
        <dbReference type="EMBL" id="EOR70570.1"/>
    </source>
</evidence>
<dbReference type="Pfam" id="PF05193">
    <property type="entry name" value="Peptidase_M16_C"/>
    <property type="match status" value="1"/>
</dbReference>
<reference evidence="2 3" key="1">
    <citation type="journal article" date="2013" name="Genome Announc.">
        <title>Draft Genome Sequence of the Lignocellulose Decomposer Thermobifida fusca Strain TM51.</title>
        <authorList>
            <person name="Toth A."/>
            <person name="Barna T."/>
            <person name="Nagy I."/>
            <person name="Horvath B."/>
            <person name="Nagy I."/>
            <person name="Tancsics A."/>
            <person name="Kriszt B."/>
            <person name="Baka E."/>
            <person name="Fekete C."/>
            <person name="Kukolya J."/>
        </authorList>
    </citation>
    <scope>NUCLEOTIDE SEQUENCE [LARGE SCALE GENOMIC DNA]</scope>
    <source>
        <strain evidence="2 3">TM51</strain>
    </source>
</reference>
<gene>
    <name evidence="2" type="ORF">TM51_12122</name>
</gene>
<feature type="domain" description="Peptidase M16 C-terminal" evidence="1">
    <location>
        <begin position="181"/>
        <end position="356"/>
    </location>
</feature>
<dbReference type="PANTHER" id="PTHR11851:SF224">
    <property type="entry name" value="PROCESSING PROTEASE"/>
    <property type="match status" value="1"/>
</dbReference>
<dbReference type="SUPFAM" id="SSF63411">
    <property type="entry name" value="LuxS/MPP-like metallohydrolase"/>
    <property type="match status" value="2"/>
</dbReference>
<dbReference type="Gene3D" id="3.30.830.10">
    <property type="entry name" value="Metalloenzyme, LuxS/M16 peptidase-like"/>
    <property type="match status" value="2"/>
</dbReference>
<accession>A0A9P2TA54</accession>
<dbReference type="Proteomes" id="UP000014184">
    <property type="component" value="Unassembled WGS sequence"/>
</dbReference>
<dbReference type="AlphaFoldDB" id="A0A9P2TA54"/>
<dbReference type="PANTHER" id="PTHR11851">
    <property type="entry name" value="METALLOPROTEASE"/>
    <property type="match status" value="1"/>
</dbReference>
<dbReference type="RefSeq" id="WP_011292785.1">
    <property type="nucleotide sequence ID" value="NZ_AOSG01000068.1"/>
</dbReference>
<keyword evidence="3" id="KW-1185">Reference proteome</keyword>
<evidence type="ECO:0000259" key="1">
    <source>
        <dbReference type="Pfam" id="PF05193"/>
    </source>
</evidence>
<sequence>MTSLQPRPALGEPARYVFPKPTRVKVGSGTVIALDLPGQPYAAVRLVHPAGANIESDEYRGAAMLVSEALEDGVDGNSSLAPALERYGAEWVSRVGWDSFITGVDAPTKRLKDAVALLGEAVRSPALRPDDIVRRRDQLAERFRLENSVASTLAARAVGSQLFTGRYAVPLSGGDVYQQRLTPDLARSFHTDHIAAVTGTLIVVGDLSGVNLEELGAAVFGDAAPAPQRHTTAPETAPGERPRIIILDRPGSVQSAFVLAHHAPSRTEIDLPRAEGMSDVLGGMFTSRLNLELREKLGYTYGVGSRFDLRRDSGVFLISTQVDAPTTAHSITVTLEQIAQLRQEGVTEKELQAVRESHTVGLPVTYASAGRMAWALIEMVVYDLPEDHVDRLRAGYEQLTVDGLNQAAQEYLHPEDAVVTVVGDAESLRGPLEELGVGPVTVQNPETLWSAPGDKPAPSR</sequence>
<dbReference type="GO" id="GO:0046872">
    <property type="term" value="F:metal ion binding"/>
    <property type="evidence" value="ECO:0007669"/>
    <property type="project" value="InterPro"/>
</dbReference>
<comment type="caution">
    <text evidence="2">The sequence shown here is derived from an EMBL/GenBank/DDBJ whole genome shotgun (WGS) entry which is preliminary data.</text>
</comment>
<dbReference type="InterPro" id="IPR050361">
    <property type="entry name" value="MPP/UQCRC_Complex"/>
</dbReference>
<dbReference type="EMBL" id="AOSG01000068">
    <property type="protein sequence ID" value="EOR70570.1"/>
    <property type="molecule type" value="Genomic_DNA"/>
</dbReference>
<organism evidence="2 3">
    <name type="scientific">Thermobifida fusca TM51</name>
    <dbReference type="NCBI Taxonomy" id="1169414"/>
    <lineage>
        <taxon>Bacteria</taxon>
        <taxon>Bacillati</taxon>
        <taxon>Actinomycetota</taxon>
        <taxon>Actinomycetes</taxon>
        <taxon>Streptosporangiales</taxon>
        <taxon>Nocardiopsidaceae</taxon>
        <taxon>Thermobifida</taxon>
    </lineage>
</organism>
<protein>
    <submittedName>
        <fullName evidence="2">Proteinase</fullName>
    </submittedName>
</protein>
<name>A0A9P2TA54_THEFU</name>
<dbReference type="InterPro" id="IPR011249">
    <property type="entry name" value="Metalloenz_LuxS/M16"/>
</dbReference>